<evidence type="ECO:0000256" key="1">
    <source>
        <dbReference type="ARBA" id="ARBA00000707"/>
    </source>
</evidence>
<evidence type="ECO:0000256" key="4">
    <source>
        <dbReference type="SAM" id="MobiDB-lite"/>
    </source>
</evidence>
<sequence>MPNMLNFKSTSNPVAPSSNSAVSFSENTATVESVGIKNGAVLQASSSPSSSSSNDPLPAPSTPAQSTPLAARARVGNDVGRVPAKSSLSSLVQFQDQSSASPSASKLEYQDHDLTLVALEAGHLILRVFPDDNSCLFRAVGILLDHGNHCSSSEDLSHCLCCIVADAVKKDPVSWCKPILGRDPDLYTSKILDKDVWGSAIAAHPKGVRTPPQTPKKKACRGCTPSQPGMQTPARPPPHAARRPHAYKWREDGRLGVRPRRTGVLAMHACPARLT</sequence>
<comment type="function">
    <text evidence="3">Hydrolase that can remove conjugated ubiquitin from proteins and may therefore play an important regulatory role at the level of protein turnover by preventing degradation.</text>
</comment>
<reference evidence="5 6" key="1">
    <citation type="submission" date="2017-11" db="EMBL/GenBank/DDBJ databases">
        <title>De novo assembly and phasing of dikaryotic genomes from two isolates of Puccinia coronata f. sp. avenae, the causal agent of oat crown rust.</title>
        <authorList>
            <person name="Miller M.E."/>
            <person name="Zhang Y."/>
            <person name="Omidvar V."/>
            <person name="Sperschneider J."/>
            <person name="Schwessinger B."/>
            <person name="Raley C."/>
            <person name="Palmer J.M."/>
            <person name="Garnica D."/>
            <person name="Upadhyaya N."/>
            <person name="Rathjen J."/>
            <person name="Taylor J.M."/>
            <person name="Park R.F."/>
            <person name="Dodds P.N."/>
            <person name="Hirsch C.D."/>
            <person name="Kianian S.F."/>
            <person name="Figueroa M."/>
        </authorList>
    </citation>
    <scope>NUCLEOTIDE SEQUENCE [LARGE SCALE GENOMIC DNA]</scope>
    <source>
        <strain evidence="5">12NC29</strain>
    </source>
</reference>
<dbReference type="GO" id="GO:0005634">
    <property type="term" value="C:nucleus"/>
    <property type="evidence" value="ECO:0007669"/>
    <property type="project" value="TreeGrafter"/>
</dbReference>
<evidence type="ECO:0000313" key="6">
    <source>
        <dbReference type="Proteomes" id="UP000235388"/>
    </source>
</evidence>
<feature type="compositionally biased region" description="Low complexity" evidence="4">
    <location>
        <begin position="45"/>
        <end position="56"/>
    </location>
</feature>
<dbReference type="GO" id="GO:0004843">
    <property type="term" value="F:cysteine-type deubiquitinase activity"/>
    <property type="evidence" value="ECO:0007669"/>
    <property type="project" value="UniProtKB-UniRule"/>
</dbReference>
<name>A0A2N5TU29_9BASI</name>
<evidence type="ECO:0000256" key="3">
    <source>
        <dbReference type="RuleBase" id="RU367104"/>
    </source>
</evidence>
<gene>
    <name evidence="5" type="ORF">PCANC_26665</name>
</gene>
<accession>A0A2N5TU29</accession>
<keyword evidence="6" id="KW-1185">Reference proteome</keyword>
<dbReference type="OrthoDB" id="65596at2759"/>
<feature type="region of interest" description="Disordered" evidence="4">
    <location>
        <begin position="205"/>
        <end position="243"/>
    </location>
</feature>
<feature type="region of interest" description="Disordered" evidence="4">
    <location>
        <begin position="1"/>
        <end position="28"/>
    </location>
</feature>
<comment type="caution">
    <text evidence="5">The sequence shown here is derived from an EMBL/GenBank/DDBJ whole genome shotgun (WGS) entry which is preliminary data.</text>
</comment>
<dbReference type="PANTHER" id="PTHR13312">
    <property type="entry name" value="HIV-INDUCED PROTEIN-7-LIKE PROTEASE"/>
    <property type="match status" value="1"/>
</dbReference>
<keyword evidence="2 3" id="KW-0378">Hydrolase</keyword>
<comment type="subcellular location">
    <subcellularLocation>
        <location evidence="3">Cytoplasm</location>
    </subcellularLocation>
</comment>
<dbReference type="Proteomes" id="UP000235388">
    <property type="component" value="Unassembled WGS sequence"/>
</dbReference>
<dbReference type="GO" id="GO:0005829">
    <property type="term" value="C:cytosol"/>
    <property type="evidence" value="ECO:0007669"/>
    <property type="project" value="TreeGrafter"/>
</dbReference>
<protein>
    <recommendedName>
        <fullName evidence="3">Ubiquitin thioesterase OTU</fullName>
        <ecNumber evidence="3">3.4.19.12</ecNumber>
    </recommendedName>
</protein>
<dbReference type="EMBL" id="PGCJ01000427">
    <property type="protein sequence ID" value="PLW28938.1"/>
    <property type="molecule type" value="Genomic_DNA"/>
</dbReference>
<dbReference type="AlphaFoldDB" id="A0A2N5TU29"/>
<keyword evidence="3" id="KW-0788">Thiol protease</keyword>
<comment type="catalytic activity">
    <reaction evidence="1 3">
        <text>Thiol-dependent hydrolysis of ester, thioester, amide, peptide and isopeptide bonds formed by the C-terminal Gly of ubiquitin (a 76-residue protein attached to proteins as an intracellular targeting signal).</text>
        <dbReference type="EC" id="3.4.19.12"/>
    </reaction>
</comment>
<dbReference type="GO" id="GO:0036503">
    <property type="term" value="P:ERAD pathway"/>
    <property type="evidence" value="ECO:0007669"/>
    <property type="project" value="TreeGrafter"/>
</dbReference>
<evidence type="ECO:0000313" key="5">
    <source>
        <dbReference type="EMBL" id="PLW28938.1"/>
    </source>
</evidence>
<proteinExistence type="predicted"/>
<dbReference type="STRING" id="200324.A0A2N5TU29"/>
<dbReference type="EC" id="3.4.19.12" evidence="3"/>
<dbReference type="GO" id="GO:0030968">
    <property type="term" value="P:endoplasmic reticulum unfolded protein response"/>
    <property type="evidence" value="ECO:0007669"/>
    <property type="project" value="TreeGrafter"/>
</dbReference>
<keyword evidence="3" id="KW-0833">Ubl conjugation pathway</keyword>
<dbReference type="PANTHER" id="PTHR13312:SF0">
    <property type="entry name" value="UBIQUITIN THIOESTERASE OTU1"/>
    <property type="match status" value="1"/>
</dbReference>
<dbReference type="GO" id="GO:0016579">
    <property type="term" value="P:protein deubiquitination"/>
    <property type="evidence" value="ECO:0007669"/>
    <property type="project" value="TreeGrafter"/>
</dbReference>
<keyword evidence="3" id="KW-0963">Cytoplasm</keyword>
<organism evidence="5 6">
    <name type="scientific">Puccinia coronata f. sp. avenae</name>
    <dbReference type="NCBI Taxonomy" id="200324"/>
    <lineage>
        <taxon>Eukaryota</taxon>
        <taxon>Fungi</taxon>
        <taxon>Dikarya</taxon>
        <taxon>Basidiomycota</taxon>
        <taxon>Pucciniomycotina</taxon>
        <taxon>Pucciniomycetes</taxon>
        <taxon>Pucciniales</taxon>
        <taxon>Pucciniaceae</taxon>
        <taxon>Puccinia</taxon>
    </lineage>
</organism>
<feature type="region of interest" description="Disordered" evidence="4">
    <location>
        <begin position="42"/>
        <end position="72"/>
    </location>
</feature>
<keyword evidence="3" id="KW-0645">Protease</keyword>
<dbReference type="Gene3D" id="3.90.70.80">
    <property type="match status" value="1"/>
</dbReference>
<evidence type="ECO:0000256" key="2">
    <source>
        <dbReference type="ARBA" id="ARBA00022801"/>
    </source>
</evidence>